<dbReference type="GO" id="GO:0016180">
    <property type="term" value="P:snRNA processing"/>
    <property type="evidence" value="ECO:0007669"/>
    <property type="project" value="InterPro"/>
</dbReference>
<dbReference type="OrthoDB" id="18145at2759"/>
<dbReference type="Pfam" id="PF21045">
    <property type="entry name" value="INT10"/>
    <property type="match status" value="2"/>
</dbReference>
<organism evidence="6 7">
    <name type="scientific">Agrilus planipennis</name>
    <name type="common">Emerald ash borer</name>
    <name type="synonym">Agrilus marcopoli</name>
    <dbReference type="NCBI Taxonomy" id="224129"/>
    <lineage>
        <taxon>Eukaryota</taxon>
        <taxon>Metazoa</taxon>
        <taxon>Ecdysozoa</taxon>
        <taxon>Arthropoda</taxon>
        <taxon>Hexapoda</taxon>
        <taxon>Insecta</taxon>
        <taxon>Pterygota</taxon>
        <taxon>Neoptera</taxon>
        <taxon>Endopterygota</taxon>
        <taxon>Coleoptera</taxon>
        <taxon>Polyphaga</taxon>
        <taxon>Elateriformia</taxon>
        <taxon>Buprestoidea</taxon>
        <taxon>Buprestidae</taxon>
        <taxon>Agrilinae</taxon>
        <taxon>Agrilus</taxon>
    </lineage>
</organism>
<dbReference type="RefSeq" id="XP_018329212.1">
    <property type="nucleotide sequence ID" value="XM_018473710.1"/>
</dbReference>
<dbReference type="PRINTS" id="PR02106">
    <property type="entry name" value="INTSUBUNIT10"/>
</dbReference>
<gene>
    <name evidence="7" type="primary">LOC108739698</name>
</gene>
<evidence type="ECO:0000256" key="5">
    <source>
        <dbReference type="SAM" id="MobiDB-lite"/>
    </source>
</evidence>
<dbReference type="PANTHER" id="PTHR16055">
    <property type="entry name" value="INTEGRATOR COMPLEX SUBUNIT 10"/>
    <property type="match status" value="1"/>
</dbReference>
<proteinExistence type="inferred from homology"/>
<dbReference type="CTD" id="55174"/>
<protein>
    <recommendedName>
        <fullName evidence="3">Integrator complex subunit 10</fullName>
    </recommendedName>
</protein>
<dbReference type="STRING" id="224129.A0A1W4X8P3"/>
<accession>A0A1W4X8P3</accession>
<evidence type="ECO:0000313" key="7">
    <source>
        <dbReference type="RefSeq" id="XP_018329212.1"/>
    </source>
</evidence>
<evidence type="ECO:0000256" key="4">
    <source>
        <dbReference type="ARBA" id="ARBA00023242"/>
    </source>
</evidence>
<comment type="subcellular location">
    <subcellularLocation>
        <location evidence="1">Nucleus</location>
    </subcellularLocation>
</comment>
<name>A0A1W4X8P3_AGRPL</name>
<dbReference type="InterPro" id="IPR026164">
    <property type="entry name" value="Int_cplx_su10"/>
</dbReference>
<dbReference type="PANTHER" id="PTHR16055:SF2">
    <property type="entry name" value="INTEGRATOR COMPLEX SUBUNIT 10"/>
    <property type="match status" value="1"/>
</dbReference>
<evidence type="ECO:0000256" key="3">
    <source>
        <dbReference type="ARBA" id="ARBA00016811"/>
    </source>
</evidence>
<keyword evidence="4" id="KW-0539">Nucleus</keyword>
<dbReference type="KEGG" id="apln:108739698"/>
<evidence type="ECO:0000256" key="2">
    <source>
        <dbReference type="ARBA" id="ARBA00010391"/>
    </source>
</evidence>
<dbReference type="AlphaFoldDB" id="A0A1W4X8P3"/>
<evidence type="ECO:0000256" key="1">
    <source>
        <dbReference type="ARBA" id="ARBA00004123"/>
    </source>
</evidence>
<dbReference type="Proteomes" id="UP000192223">
    <property type="component" value="Unplaced"/>
</dbReference>
<dbReference type="InParanoid" id="A0A1W4X8P3"/>
<reference evidence="7" key="1">
    <citation type="submission" date="2025-08" db="UniProtKB">
        <authorList>
            <consortium name="RefSeq"/>
        </authorList>
    </citation>
    <scope>IDENTIFICATION</scope>
    <source>
        <tissue evidence="7">Entire body</tissue>
    </source>
</reference>
<keyword evidence="6" id="KW-1185">Reference proteome</keyword>
<dbReference type="GeneID" id="108739698"/>
<sequence length="645" mass="74873">MKTEIYNAADEEYVVLRAKNALQTDPYAAKAWMITAKTLYPNNFTVHFEAYKMEKEAKNVKEAAKCFSYLLENFQEEKFWKEVETVIAALRSENDANDVVNQFLCDMFRHISTDVQHKLLLLTADRCEDAIEHCKLLLLLLQRFPMTIPSHGPRLVDTLLSAEKHSHANNQPVNIYRKLLICDLVPLLASENVSCELSSKLLFKLLHKGTEYYLCYIYNKTNIKDTETKIDKPWQRLFDLLEIIGKHLGWETYLTNFKNNWSKENYWQKILTFCQTHKILSVDDHVHMKQLLYCSTIFFLYCLDDYKSSLSPDASPGQVQTSFVLIEAFTDTSLSNPSLEPKSKRRRTDSESSTPIITVDKNENKNIANNFLMASNCWDLLHSSEIFTREYIKLHNHLKLDSILEDYLIDYALYKKCYDEAVAQLQPPSGIPDLTLSRHIRLANLFYLKKSYGNCFEHILAAVQLLNSGNLGSLSTQLVIGGNQRHLHYLPLTLNGVLQFCVKLLIRCIKEKFQHTLIYNDLVIGNLLVLIQLDWPLEEDFLPFLMNQIQQRGSFSYMLFQTYIINIDILEELSYLWSERGGGVTLDILPHLGQRRIGTRGADKGVKEEIKQTIKRQISRNNDRLDQLLIKFITQQRGHIQQFLM</sequence>
<dbReference type="GO" id="GO:0032039">
    <property type="term" value="C:integrator complex"/>
    <property type="evidence" value="ECO:0007669"/>
    <property type="project" value="InterPro"/>
</dbReference>
<feature type="region of interest" description="Disordered" evidence="5">
    <location>
        <begin position="335"/>
        <end position="355"/>
    </location>
</feature>
<comment type="similarity">
    <text evidence="2">Belongs to the Integrator subunit 10 family.</text>
</comment>
<evidence type="ECO:0000313" key="6">
    <source>
        <dbReference type="Proteomes" id="UP000192223"/>
    </source>
</evidence>
<dbReference type="FunCoup" id="A0A1W4X8P3">
    <property type="interactions" value="1530"/>
</dbReference>